<dbReference type="PaxDb" id="44689-DDB0220062"/>
<dbReference type="EMBL" id="AAFI02000251">
    <property type="protein sequence ID" value="EAL60312.1"/>
    <property type="molecule type" value="Genomic_DNA"/>
</dbReference>
<evidence type="ECO:0008006" key="3">
    <source>
        <dbReference type="Google" id="ProtNLM"/>
    </source>
</evidence>
<dbReference type="VEuPathDB" id="AmoebaDB:DDB_G0294342"/>
<reference evidence="1 2" key="1">
    <citation type="journal article" date="2005" name="Nature">
        <title>The genome of the social amoeba Dictyostelium discoideum.</title>
        <authorList>
            <consortium name="The Dictyostelium discoideum Sequencing Consortium"/>
            <person name="Eichinger L."/>
            <person name="Pachebat J.A."/>
            <person name="Glockner G."/>
            <person name="Rajandream M.A."/>
            <person name="Sucgang R."/>
            <person name="Berriman M."/>
            <person name="Song J."/>
            <person name="Olsen R."/>
            <person name="Szafranski K."/>
            <person name="Xu Q."/>
            <person name="Tunggal B."/>
            <person name="Kummerfeld S."/>
            <person name="Madera M."/>
            <person name="Konfortov B.A."/>
            <person name="Rivero F."/>
            <person name="Bankier A.T."/>
            <person name="Lehmann R."/>
            <person name="Hamlin N."/>
            <person name="Davies R."/>
            <person name="Gaudet P."/>
            <person name="Fey P."/>
            <person name="Pilcher K."/>
            <person name="Chen G."/>
            <person name="Saunders D."/>
            <person name="Sodergren E."/>
            <person name="Davis P."/>
            <person name="Kerhornou A."/>
            <person name="Nie X."/>
            <person name="Hall N."/>
            <person name="Anjard C."/>
            <person name="Hemphill L."/>
            <person name="Bason N."/>
            <person name="Farbrother P."/>
            <person name="Desany B."/>
            <person name="Just E."/>
            <person name="Morio T."/>
            <person name="Rost R."/>
            <person name="Churcher C."/>
            <person name="Cooper J."/>
            <person name="Haydock S."/>
            <person name="van Driessche N."/>
            <person name="Cronin A."/>
            <person name="Goodhead I."/>
            <person name="Muzny D."/>
            <person name="Mourier T."/>
            <person name="Pain A."/>
            <person name="Lu M."/>
            <person name="Harper D."/>
            <person name="Lindsay R."/>
            <person name="Hauser H."/>
            <person name="James K."/>
            <person name="Quiles M."/>
            <person name="Madan Babu M."/>
            <person name="Saito T."/>
            <person name="Buchrieser C."/>
            <person name="Wardroper A."/>
            <person name="Felder M."/>
            <person name="Thangavelu M."/>
            <person name="Johnson D."/>
            <person name="Knights A."/>
            <person name="Loulseged H."/>
            <person name="Mungall K."/>
            <person name="Oliver K."/>
            <person name="Price C."/>
            <person name="Quail M.A."/>
            <person name="Urushihara H."/>
            <person name="Hernandez J."/>
            <person name="Rabbinowitsch E."/>
            <person name="Steffen D."/>
            <person name="Sanders M."/>
            <person name="Ma J."/>
            <person name="Kohara Y."/>
            <person name="Sharp S."/>
            <person name="Simmonds M."/>
            <person name="Spiegler S."/>
            <person name="Tivey A."/>
            <person name="Sugano S."/>
            <person name="White B."/>
            <person name="Walker D."/>
            <person name="Woodward J."/>
            <person name="Winckler T."/>
            <person name="Tanaka Y."/>
            <person name="Shaulsky G."/>
            <person name="Schleicher M."/>
            <person name="Weinstock G."/>
            <person name="Rosenthal A."/>
            <person name="Cox E.C."/>
            <person name="Chisholm R.L."/>
            <person name="Gibbs R."/>
            <person name="Loomis W.F."/>
            <person name="Platzer M."/>
            <person name="Kay R.R."/>
            <person name="Williams J."/>
            <person name="Dear P.H."/>
            <person name="Noegel A.A."/>
            <person name="Barrell B."/>
            <person name="Kuspa A."/>
        </authorList>
    </citation>
    <scope>NUCLEOTIDE SEQUENCE [LARGE SCALE GENOMIC DNA]</scope>
    <source>
        <strain evidence="1 2">AX4</strain>
    </source>
</reference>
<name>Q54AM5_DICDI</name>
<sequence length="65" mass="7141">MGDLTTSMDHQVMLHQVATVPSLFPSYDYVLTTDASESGAGATLKKGNKVIKTWSFQWSTTQSNM</sequence>
<keyword evidence="2" id="KW-1185">Reference proteome</keyword>
<organism evidence="1 2">
    <name type="scientific">Dictyostelium discoideum</name>
    <name type="common">Social amoeba</name>
    <dbReference type="NCBI Taxonomy" id="44689"/>
    <lineage>
        <taxon>Eukaryota</taxon>
        <taxon>Amoebozoa</taxon>
        <taxon>Evosea</taxon>
        <taxon>Eumycetozoa</taxon>
        <taxon>Dictyostelia</taxon>
        <taxon>Dictyosteliales</taxon>
        <taxon>Dictyosteliaceae</taxon>
        <taxon>Dictyostelium</taxon>
    </lineage>
</organism>
<accession>Q54AM5</accession>
<comment type="caution">
    <text evidence="1">The sequence shown here is derived from an EMBL/GenBank/DDBJ whole genome shotgun (WGS) entry which is preliminary data.</text>
</comment>
<dbReference type="dictyBase" id="DDB_G0294342"/>
<evidence type="ECO:0000313" key="2">
    <source>
        <dbReference type="Proteomes" id="UP000002195"/>
    </source>
</evidence>
<evidence type="ECO:0000313" key="1">
    <source>
        <dbReference type="EMBL" id="EAL60312.1"/>
    </source>
</evidence>
<protein>
    <recommendedName>
        <fullName evidence="3">Reverse transcriptase/retrotransposon-derived protein RNase H-like domain-containing protein</fullName>
    </recommendedName>
</protein>
<dbReference type="RefSeq" id="XP_628725.1">
    <property type="nucleotide sequence ID" value="XM_628723.1"/>
</dbReference>
<dbReference type="AlphaFoldDB" id="Q54AM5"/>
<dbReference type="HOGENOM" id="CLU_2854364_0_0_1"/>
<dbReference type="Proteomes" id="UP000002195">
    <property type="component" value="Unassembled WGS sequence"/>
</dbReference>
<proteinExistence type="predicted"/>
<dbReference type="KEGG" id="ddi:DDB_G0294342"/>
<gene>
    <name evidence="1" type="ORF">DDB_G0294342</name>
</gene>
<dbReference type="InParanoid" id="Q54AM5"/>
<dbReference type="GeneID" id="3385389"/>